<dbReference type="SUPFAM" id="SSF53474">
    <property type="entry name" value="alpha/beta-Hydrolases"/>
    <property type="match status" value="1"/>
</dbReference>
<dbReference type="InterPro" id="IPR000073">
    <property type="entry name" value="AB_hydrolase_1"/>
</dbReference>
<dbReference type="PANTHER" id="PTHR43433:SF5">
    <property type="entry name" value="AB HYDROLASE-1 DOMAIN-CONTAINING PROTEIN"/>
    <property type="match status" value="1"/>
</dbReference>
<dbReference type="Proteomes" id="UP000572635">
    <property type="component" value="Unassembled WGS sequence"/>
</dbReference>
<dbReference type="Gene3D" id="3.40.50.1820">
    <property type="entry name" value="alpha/beta hydrolase"/>
    <property type="match status" value="1"/>
</dbReference>
<dbReference type="InterPro" id="IPR050471">
    <property type="entry name" value="AB_hydrolase"/>
</dbReference>
<sequence>MICHDEHGAGTPVVLLHGVGLDRALWERCVPALARRHRVLVPDLPGHGRSGPVPEGVGLADLAEAVAGWMPARAHLVGFSLGALVAQELSLSRPDLVDTLTLVSSVADRTDEERAAVLRRLETAGRDPSASADAAVRRWFDPEWLAREAGLAERVRATLTAQDPEQYRRCYRVFATADRGLWPRLGGIGAPALAVTGEEDPGSTPRMSRALAEAIPRARAEVLPGARHLLPLQCPDALARLVLEHIGGHEDG</sequence>
<gene>
    <name evidence="2" type="ORF">HDA36_000956</name>
</gene>
<dbReference type="GO" id="GO:0046503">
    <property type="term" value="P:glycerolipid catabolic process"/>
    <property type="evidence" value="ECO:0007669"/>
    <property type="project" value="TreeGrafter"/>
</dbReference>
<reference evidence="2 3" key="1">
    <citation type="submission" date="2020-08" db="EMBL/GenBank/DDBJ databases">
        <title>Sequencing the genomes of 1000 actinobacteria strains.</title>
        <authorList>
            <person name="Klenk H.-P."/>
        </authorList>
    </citation>
    <scope>NUCLEOTIDE SEQUENCE [LARGE SCALE GENOMIC DNA]</scope>
    <source>
        <strain evidence="2 3">DSM 44551</strain>
    </source>
</reference>
<dbReference type="RefSeq" id="WP_312893482.1">
    <property type="nucleotide sequence ID" value="NZ_BAAAJD010000057.1"/>
</dbReference>
<evidence type="ECO:0000259" key="1">
    <source>
        <dbReference type="Pfam" id="PF12697"/>
    </source>
</evidence>
<evidence type="ECO:0000313" key="3">
    <source>
        <dbReference type="Proteomes" id="UP000572635"/>
    </source>
</evidence>
<dbReference type="AlphaFoldDB" id="A0A7W8VC62"/>
<dbReference type="Pfam" id="PF12697">
    <property type="entry name" value="Abhydrolase_6"/>
    <property type="match status" value="1"/>
</dbReference>
<evidence type="ECO:0000313" key="2">
    <source>
        <dbReference type="EMBL" id="MBB5430872.1"/>
    </source>
</evidence>
<accession>A0A7W8VC62</accession>
<proteinExistence type="predicted"/>
<dbReference type="PANTHER" id="PTHR43433">
    <property type="entry name" value="HYDROLASE, ALPHA/BETA FOLD FAMILY PROTEIN"/>
    <property type="match status" value="1"/>
</dbReference>
<dbReference type="GO" id="GO:0004806">
    <property type="term" value="F:triacylglycerol lipase activity"/>
    <property type="evidence" value="ECO:0007669"/>
    <property type="project" value="TreeGrafter"/>
</dbReference>
<comment type="caution">
    <text evidence="2">The sequence shown here is derived from an EMBL/GenBank/DDBJ whole genome shotgun (WGS) entry which is preliminary data.</text>
</comment>
<feature type="domain" description="AB hydrolase-1" evidence="1">
    <location>
        <begin position="13"/>
        <end position="240"/>
    </location>
</feature>
<organism evidence="2 3">
    <name type="scientific">Nocardiopsis composta</name>
    <dbReference type="NCBI Taxonomy" id="157465"/>
    <lineage>
        <taxon>Bacteria</taxon>
        <taxon>Bacillati</taxon>
        <taxon>Actinomycetota</taxon>
        <taxon>Actinomycetes</taxon>
        <taxon>Streptosporangiales</taxon>
        <taxon>Nocardiopsidaceae</taxon>
        <taxon>Nocardiopsis</taxon>
    </lineage>
</organism>
<keyword evidence="3" id="KW-1185">Reference proteome</keyword>
<dbReference type="EMBL" id="JACHDB010000001">
    <property type="protein sequence ID" value="MBB5430872.1"/>
    <property type="molecule type" value="Genomic_DNA"/>
</dbReference>
<dbReference type="InterPro" id="IPR029058">
    <property type="entry name" value="AB_hydrolase_fold"/>
</dbReference>
<protein>
    <submittedName>
        <fullName evidence="2">Pimeloyl-ACP methyl ester carboxylesterase</fullName>
    </submittedName>
</protein>
<name>A0A7W8VC62_9ACTN</name>